<sequence>MHCVYAVILYMYPWSNQSDRLVVTRGGPHPFYGVYRPPAAGTFPTPIITPNIVQSHGSVRWYGTHTARYCSSEIPPDMILEAVIADLEPMPRNLQNSFHSNFGPENSCLKHIRSQHQTPHHKDPIYMSKLVQGKKCTEDSIASLAFLNHISVVGKFKGFVPPALGDRISVTADQLVPMEKLALKGLVYRPIERPITSQVLAWYYGHLHLFEMDYRTRLWYPLTNLRFDGKNGAIIAKYLEQNLVSLRQSNQELTLVLCDTFQLIECLVQKKETTSSPAQRTARDGPGRLYVKIERLSSTSVEGQIGAEQLQKTLFELISKEYERPFH</sequence>
<dbReference type="Proteomes" id="UP000015441">
    <property type="component" value="Unassembled WGS sequence"/>
</dbReference>
<organism evidence="1 2">
    <name type="scientific">Blumeria graminis f. sp. hordei (strain DH14)</name>
    <name type="common">Barley powdery mildew</name>
    <name type="synonym">Oidium monilioides f. sp. hordei</name>
    <dbReference type="NCBI Taxonomy" id="546991"/>
    <lineage>
        <taxon>Eukaryota</taxon>
        <taxon>Fungi</taxon>
        <taxon>Dikarya</taxon>
        <taxon>Ascomycota</taxon>
        <taxon>Pezizomycotina</taxon>
        <taxon>Leotiomycetes</taxon>
        <taxon>Erysiphales</taxon>
        <taxon>Erysiphaceae</taxon>
        <taxon>Blumeria</taxon>
        <taxon>Blumeria hordei</taxon>
    </lineage>
</organism>
<dbReference type="EMBL" id="CAUH01004465">
    <property type="protein sequence ID" value="CCU79778.1"/>
    <property type="molecule type" value="Genomic_DNA"/>
</dbReference>
<dbReference type="InParanoid" id="N1JF46"/>
<comment type="caution">
    <text evidence="1">The sequence shown here is derived from an EMBL/GenBank/DDBJ whole genome shotgun (WGS) entry which is preliminary data.</text>
</comment>
<evidence type="ECO:0000313" key="1">
    <source>
        <dbReference type="EMBL" id="CCU79778.1"/>
    </source>
</evidence>
<dbReference type="AlphaFoldDB" id="N1JF46"/>
<gene>
    <name evidence="1" type="ORF">BGHDH14_bghG004465000001001</name>
</gene>
<dbReference type="OrthoDB" id="10290749at2759"/>
<keyword evidence="2" id="KW-1185">Reference proteome</keyword>
<proteinExistence type="predicted"/>
<dbReference type="HOGENOM" id="CLU_056196_0_0_1"/>
<name>N1JF46_BLUG1</name>
<accession>N1JF46</accession>
<evidence type="ECO:0000313" key="2">
    <source>
        <dbReference type="Proteomes" id="UP000015441"/>
    </source>
</evidence>
<protein>
    <submittedName>
        <fullName evidence="1">Putative Bgh-specific protein</fullName>
    </submittedName>
</protein>
<reference evidence="1 2" key="1">
    <citation type="journal article" date="2010" name="Science">
        <title>Genome expansion and gene loss in powdery mildew fungi reveal tradeoffs in extreme parasitism.</title>
        <authorList>
            <person name="Spanu P.D."/>
            <person name="Abbott J.C."/>
            <person name="Amselem J."/>
            <person name="Burgis T.A."/>
            <person name="Soanes D.M."/>
            <person name="Stueber K."/>
            <person name="Ver Loren van Themaat E."/>
            <person name="Brown J.K.M."/>
            <person name="Butcher S.A."/>
            <person name="Gurr S.J."/>
            <person name="Lebrun M.-H."/>
            <person name="Ridout C.J."/>
            <person name="Schulze-Lefert P."/>
            <person name="Talbot N.J."/>
            <person name="Ahmadinejad N."/>
            <person name="Ametz C."/>
            <person name="Barton G.R."/>
            <person name="Benjdia M."/>
            <person name="Bidzinski P."/>
            <person name="Bindschedler L.V."/>
            <person name="Both M."/>
            <person name="Brewer M.T."/>
            <person name="Cadle-Davidson L."/>
            <person name="Cadle-Davidson M.M."/>
            <person name="Collemare J."/>
            <person name="Cramer R."/>
            <person name="Frenkel O."/>
            <person name="Godfrey D."/>
            <person name="Harriman J."/>
            <person name="Hoede C."/>
            <person name="King B.C."/>
            <person name="Klages S."/>
            <person name="Kleemann J."/>
            <person name="Knoll D."/>
            <person name="Koti P.S."/>
            <person name="Kreplak J."/>
            <person name="Lopez-Ruiz F.J."/>
            <person name="Lu X."/>
            <person name="Maekawa T."/>
            <person name="Mahanil S."/>
            <person name="Micali C."/>
            <person name="Milgroom M.G."/>
            <person name="Montana G."/>
            <person name="Noir S."/>
            <person name="O'Connell R.J."/>
            <person name="Oberhaensli S."/>
            <person name="Parlange F."/>
            <person name="Pedersen C."/>
            <person name="Quesneville H."/>
            <person name="Reinhardt R."/>
            <person name="Rott M."/>
            <person name="Sacristan S."/>
            <person name="Schmidt S.M."/>
            <person name="Schoen M."/>
            <person name="Skamnioti P."/>
            <person name="Sommer H."/>
            <person name="Stephens A."/>
            <person name="Takahara H."/>
            <person name="Thordal-Christensen H."/>
            <person name="Vigouroux M."/>
            <person name="Wessling R."/>
            <person name="Wicker T."/>
            <person name="Panstruga R."/>
        </authorList>
    </citation>
    <scope>NUCLEOTIDE SEQUENCE [LARGE SCALE GENOMIC DNA]</scope>
    <source>
        <strain evidence="1">DH14</strain>
    </source>
</reference>